<evidence type="ECO:0000256" key="9">
    <source>
        <dbReference type="ARBA" id="ARBA00023136"/>
    </source>
</evidence>
<keyword evidence="2" id="KW-0479">Metal-binding</keyword>
<keyword evidence="7" id="KW-0520">NAD</keyword>
<evidence type="ECO:0000256" key="6">
    <source>
        <dbReference type="ARBA" id="ARBA00023014"/>
    </source>
</evidence>
<dbReference type="GO" id="GO:0016020">
    <property type="term" value="C:membrane"/>
    <property type="evidence" value="ECO:0007669"/>
    <property type="project" value="InterPro"/>
</dbReference>
<dbReference type="InterPro" id="IPR010226">
    <property type="entry name" value="NADH_quinone_OxRdtase_chainI"/>
</dbReference>
<dbReference type="GO" id="GO:0046872">
    <property type="term" value="F:metal ion binding"/>
    <property type="evidence" value="ECO:0007669"/>
    <property type="project" value="UniProtKB-KW"/>
</dbReference>
<dbReference type="GO" id="GO:0016651">
    <property type="term" value="F:oxidoreductase activity, acting on NAD(P)H"/>
    <property type="evidence" value="ECO:0007669"/>
    <property type="project" value="InterPro"/>
</dbReference>
<evidence type="ECO:0000256" key="7">
    <source>
        <dbReference type="ARBA" id="ARBA00023027"/>
    </source>
</evidence>
<feature type="domain" description="4Fe-4S ferredoxin-type" evidence="10">
    <location>
        <begin position="83"/>
        <end position="112"/>
    </location>
</feature>
<evidence type="ECO:0000256" key="2">
    <source>
        <dbReference type="ARBA" id="ARBA00022723"/>
    </source>
</evidence>
<evidence type="ECO:0000313" key="12">
    <source>
        <dbReference type="Proteomes" id="UP001138802"/>
    </source>
</evidence>
<keyword evidence="8" id="KW-0830">Ubiquinone</keyword>
<keyword evidence="1" id="KW-0874">Quinone</keyword>
<keyword evidence="9" id="KW-0472">Membrane</keyword>
<protein>
    <recommendedName>
        <fullName evidence="10">4Fe-4S ferredoxin-type domain-containing protein</fullName>
    </recommendedName>
</protein>
<dbReference type="Proteomes" id="UP001138802">
    <property type="component" value="Unassembled WGS sequence"/>
</dbReference>
<evidence type="ECO:0000256" key="3">
    <source>
        <dbReference type="ARBA" id="ARBA00022737"/>
    </source>
</evidence>
<keyword evidence="3" id="KW-0677">Repeat</keyword>
<keyword evidence="4" id="KW-1278">Translocase</keyword>
<feature type="domain" description="4Fe-4S ferredoxin-type" evidence="10">
    <location>
        <begin position="41"/>
        <end position="71"/>
    </location>
</feature>
<evidence type="ECO:0000256" key="5">
    <source>
        <dbReference type="ARBA" id="ARBA00023004"/>
    </source>
</evidence>
<gene>
    <name evidence="11" type="ORF">CKO25_16915</name>
</gene>
<evidence type="ECO:0000256" key="1">
    <source>
        <dbReference type="ARBA" id="ARBA00022719"/>
    </source>
</evidence>
<dbReference type="EMBL" id="NRSD01000023">
    <property type="protein sequence ID" value="MBK1646297.1"/>
    <property type="molecule type" value="Genomic_DNA"/>
</dbReference>
<dbReference type="RefSeq" id="WP_200389112.1">
    <property type="nucleotide sequence ID" value="NZ_NRSD01000023.1"/>
</dbReference>
<dbReference type="PROSITE" id="PS51379">
    <property type="entry name" value="4FE4S_FER_2"/>
    <property type="match status" value="2"/>
</dbReference>
<comment type="caution">
    <text evidence="11">The sequence shown here is derived from an EMBL/GenBank/DDBJ whole genome shotgun (WGS) entry which is preliminary data.</text>
</comment>
<evidence type="ECO:0000259" key="10">
    <source>
        <dbReference type="PROSITE" id="PS51379"/>
    </source>
</evidence>
<dbReference type="PANTHER" id="PTHR10849">
    <property type="entry name" value="NADH DEHYDROGENASE UBIQUINONE IRON-SULFUR PROTEIN 8, MITOCHONDRIAL"/>
    <property type="match status" value="1"/>
</dbReference>
<dbReference type="InterPro" id="IPR017896">
    <property type="entry name" value="4Fe4S_Fe-S-bd"/>
</dbReference>
<keyword evidence="12" id="KW-1185">Reference proteome</keyword>
<dbReference type="Gene3D" id="3.30.70.3270">
    <property type="match status" value="1"/>
</dbReference>
<dbReference type="PANTHER" id="PTHR10849:SF24">
    <property type="entry name" value="NADH-QUINONE OXIDOREDUCTASE SUBUNIT I 2"/>
    <property type="match status" value="1"/>
</dbReference>
<dbReference type="AlphaFoldDB" id="A0A9X0WLI5"/>
<name>A0A9X0WLI5_9GAMM</name>
<accession>A0A9X0WLI5</accession>
<proteinExistence type="predicted"/>
<dbReference type="SUPFAM" id="SSF54862">
    <property type="entry name" value="4Fe-4S ferredoxins"/>
    <property type="match status" value="1"/>
</dbReference>
<sequence>MAWTLDIKGLTQPFSALGHSARKPHTLDYPRRPTPPAKGYRGFHVNNLDTCAGCGNCQDICMNEAIDMIQVDDDINPKNASGLIPRIDYGRCCWCGLCIDVCGPDSLAFETDYIYVSPDPNSFLYLPKKRADEAGADGEAPQQP</sequence>
<keyword evidence="5" id="KW-0408">Iron</keyword>
<evidence type="ECO:0000313" key="11">
    <source>
        <dbReference type="EMBL" id="MBK1646297.1"/>
    </source>
</evidence>
<dbReference type="Pfam" id="PF13187">
    <property type="entry name" value="Fer4_9"/>
    <property type="match status" value="1"/>
</dbReference>
<organism evidence="11 12">
    <name type="scientific">Thiocapsa imhoffii</name>
    <dbReference type="NCBI Taxonomy" id="382777"/>
    <lineage>
        <taxon>Bacteria</taxon>
        <taxon>Pseudomonadati</taxon>
        <taxon>Pseudomonadota</taxon>
        <taxon>Gammaproteobacteria</taxon>
        <taxon>Chromatiales</taxon>
        <taxon>Chromatiaceae</taxon>
        <taxon>Thiocapsa</taxon>
    </lineage>
</organism>
<evidence type="ECO:0000256" key="8">
    <source>
        <dbReference type="ARBA" id="ARBA00023075"/>
    </source>
</evidence>
<evidence type="ECO:0000256" key="4">
    <source>
        <dbReference type="ARBA" id="ARBA00022967"/>
    </source>
</evidence>
<reference evidence="11 12" key="1">
    <citation type="journal article" date="2020" name="Microorganisms">
        <title>Osmotic Adaptation and Compatible Solute Biosynthesis of Phototrophic Bacteria as Revealed from Genome Analyses.</title>
        <authorList>
            <person name="Imhoff J.F."/>
            <person name="Rahn T."/>
            <person name="Kunzel S."/>
            <person name="Keller A."/>
            <person name="Neulinger S.C."/>
        </authorList>
    </citation>
    <scope>NUCLEOTIDE SEQUENCE [LARGE SCALE GENOMIC DNA]</scope>
    <source>
        <strain evidence="11 12">DSM 21303</strain>
    </source>
</reference>
<dbReference type="GO" id="GO:0048038">
    <property type="term" value="F:quinone binding"/>
    <property type="evidence" value="ECO:0007669"/>
    <property type="project" value="UniProtKB-KW"/>
</dbReference>
<keyword evidence="6" id="KW-0411">Iron-sulfur</keyword>
<dbReference type="GO" id="GO:0051539">
    <property type="term" value="F:4 iron, 4 sulfur cluster binding"/>
    <property type="evidence" value="ECO:0007669"/>
    <property type="project" value="InterPro"/>
</dbReference>